<evidence type="ECO:0000313" key="2">
    <source>
        <dbReference type="EMBL" id="GGB11114.1"/>
    </source>
</evidence>
<evidence type="ECO:0000313" key="3">
    <source>
        <dbReference type="Proteomes" id="UP000606922"/>
    </source>
</evidence>
<accession>A0A916SQS8</accession>
<dbReference type="EMBL" id="BMGB01000002">
    <property type="protein sequence ID" value="GGB11114.1"/>
    <property type="molecule type" value="Genomic_DNA"/>
</dbReference>
<protein>
    <submittedName>
        <fullName evidence="2">Uncharacterized protein</fullName>
    </submittedName>
</protein>
<gene>
    <name evidence="2" type="ORF">GCM10010979_26750</name>
</gene>
<name>A0A916SQS8_9MICO</name>
<sequence>MSDTSNPDPIYEDGGVPADADLNPEGGEVTEALPGGSRLNEGEDDGLTEDEVRPDAGSALP</sequence>
<dbReference type="AlphaFoldDB" id="A0A916SQS8"/>
<keyword evidence="3" id="KW-1185">Reference proteome</keyword>
<reference evidence="2" key="1">
    <citation type="journal article" date="2014" name="Int. J. Syst. Evol. Microbiol.">
        <title>Complete genome sequence of Corynebacterium casei LMG S-19264T (=DSM 44701T), isolated from a smear-ripened cheese.</title>
        <authorList>
            <consortium name="US DOE Joint Genome Institute (JGI-PGF)"/>
            <person name="Walter F."/>
            <person name="Albersmeier A."/>
            <person name="Kalinowski J."/>
            <person name="Ruckert C."/>
        </authorList>
    </citation>
    <scope>NUCLEOTIDE SEQUENCE</scope>
    <source>
        <strain evidence="2">CGMCC 1.12813</strain>
    </source>
</reference>
<comment type="caution">
    <text evidence="2">The sequence shown here is derived from an EMBL/GenBank/DDBJ whole genome shotgun (WGS) entry which is preliminary data.</text>
</comment>
<reference evidence="2" key="2">
    <citation type="submission" date="2020-09" db="EMBL/GenBank/DDBJ databases">
        <authorList>
            <person name="Sun Q."/>
            <person name="Zhou Y."/>
        </authorList>
    </citation>
    <scope>NUCLEOTIDE SEQUENCE</scope>
    <source>
        <strain evidence="2">CGMCC 1.12813</strain>
    </source>
</reference>
<feature type="region of interest" description="Disordered" evidence="1">
    <location>
        <begin position="1"/>
        <end position="61"/>
    </location>
</feature>
<organism evidence="2 3">
    <name type="scientific">Conyzicola nivalis</name>
    <dbReference type="NCBI Taxonomy" id="1477021"/>
    <lineage>
        <taxon>Bacteria</taxon>
        <taxon>Bacillati</taxon>
        <taxon>Actinomycetota</taxon>
        <taxon>Actinomycetes</taxon>
        <taxon>Micrococcales</taxon>
        <taxon>Microbacteriaceae</taxon>
        <taxon>Conyzicola</taxon>
    </lineage>
</organism>
<dbReference type="RefSeq" id="WP_188511290.1">
    <property type="nucleotide sequence ID" value="NZ_BMGB01000002.1"/>
</dbReference>
<dbReference type="Proteomes" id="UP000606922">
    <property type="component" value="Unassembled WGS sequence"/>
</dbReference>
<evidence type="ECO:0000256" key="1">
    <source>
        <dbReference type="SAM" id="MobiDB-lite"/>
    </source>
</evidence>
<proteinExistence type="predicted"/>